<dbReference type="Gene3D" id="3.40.30.10">
    <property type="entry name" value="Glutaredoxin"/>
    <property type="match status" value="1"/>
</dbReference>
<dbReference type="HOGENOM" id="CLU_2628786_0_0_1"/>
<reference evidence="2 3" key="1">
    <citation type="submission" date="2014-04" db="EMBL/GenBank/DDBJ databases">
        <authorList>
            <consortium name="DOE Joint Genome Institute"/>
            <person name="Kuo A."/>
            <person name="Girlanda M."/>
            <person name="Perotto S."/>
            <person name="Kohler A."/>
            <person name="Nagy L.G."/>
            <person name="Floudas D."/>
            <person name="Copeland A."/>
            <person name="Barry K.W."/>
            <person name="Cichocki N."/>
            <person name="Veneault-Fourrey C."/>
            <person name="LaButti K."/>
            <person name="Lindquist E.A."/>
            <person name="Lipzen A."/>
            <person name="Lundell T."/>
            <person name="Morin E."/>
            <person name="Murat C."/>
            <person name="Sun H."/>
            <person name="Tunlid A."/>
            <person name="Henrissat B."/>
            <person name="Grigoriev I.V."/>
            <person name="Hibbett D.S."/>
            <person name="Martin F."/>
            <person name="Nordberg H.P."/>
            <person name="Cantor M.N."/>
            <person name="Hua S.X."/>
        </authorList>
    </citation>
    <scope>NUCLEOTIDE SEQUENCE [LARGE SCALE GENOMIC DNA]</scope>
    <source>
        <strain evidence="2 3">MUT 4182</strain>
    </source>
</reference>
<proteinExistence type="predicted"/>
<accession>A0A0C3LWW6</accession>
<dbReference type="InterPro" id="IPR004480">
    <property type="entry name" value="Monothiol_GRX-rel"/>
</dbReference>
<dbReference type="PANTHER" id="PTHR10293:SF16">
    <property type="entry name" value="GLUTAREDOXIN-RELATED PROTEIN 5, MITOCHONDRIAL"/>
    <property type="match status" value="1"/>
</dbReference>
<feature type="non-terminal residue" evidence="2">
    <location>
        <position position="79"/>
    </location>
</feature>
<keyword evidence="3" id="KW-1185">Reference proteome</keyword>
<dbReference type="OrthoDB" id="415696at2759"/>
<evidence type="ECO:0000313" key="3">
    <source>
        <dbReference type="Proteomes" id="UP000054248"/>
    </source>
</evidence>
<dbReference type="Proteomes" id="UP000054248">
    <property type="component" value="Unassembled WGS sequence"/>
</dbReference>
<dbReference type="SUPFAM" id="SSF52833">
    <property type="entry name" value="Thioredoxin-like"/>
    <property type="match status" value="1"/>
</dbReference>
<dbReference type="STRING" id="1051891.A0A0C3LWW6"/>
<dbReference type="AlphaFoldDB" id="A0A0C3LWW6"/>
<evidence type="ECO:0000313" key="2">
    <source>
        <dbReference type="EMBL" id="KIO25842.1"/>
    </source>
</evidence>
<dbReference type="PANTHER" id="PTHR10293">
    <property type="entry name" value="GLUTAREDOXIN FAMILY MEMBER"/>
    <property type="match status" value="1"/>
</dbReference>
<protein>
    <submittedName>
        <fullName evidence="2">Uncharacterized protein</fullName>
    </submittedName>
</protein>
<dbReference type="EMBL" id="KN823034">
    <property type="protein sequence ID" value="KIO25842.1"/>
    <property type="molecule type" value="Genomic_DNA"/>
</dbReference>
<organism evidence="2 3">
    <name type="scientific">Tulasnella calospora MUT 4182</name>
    <dbReference type="NCBI Taxonomy" id="1051891"/>
    <lineage>
        <taxon>Eukaryota</taxon>
        <taxon>Fungi</taxon>
        <taxon>Dikarya</taxon>
        <taxon>Basidiomycota</taxon>
        <taxon>Agaricomycotina</taxon>
        <taxon>Agaricomycetes</taxon>
        <taxon>Cantharellales</taxon>
        <taxon>Tulasnellaceae</taxon>
        <taxon>Tulasnella</taxon>
    </lineage>
</organism>
<dbReference type="PROSITE" id="PS51354">
    <property type="entry name" value="GLUTAREDOXIN_2"/>
    <property type="match status" value="1"/>
</dbReference>
<name>A0A0C3LWW6_9AGAM</name>
<gene>
    <name evidence="2" type="ORF">M407DRAFT_206524</name>
</gene>
<keyword evidence="1" id="KW-0676">Redox-active center</keyword>
<evidence type="ECO:0000256" key="1">
    <source>
        <dbReference type="ARBA" id="ARBA00023284"/>
    </source>
</evidence>
<reference evidence="3" key="2">
    <citation type="submission" date="2015-01" db="EMBL/GenBank/DDBJ databases">
        <title>Evolutionary Origins and Diversification of the Mycorrhizal Mutualists.</title>
        <authorList>
            <consortium name="DOE Joint Genome Institute"/>
            <consortium name="Mycorrhizal Genomics Consortium"/>
            <person name="Kohler A."/>
            <person name="Kuo A."/>
            <person name="Nagy L.G."/>
            <person name="Floudas D."/>
            <person name="Copeland A."/>
            <person name="Barry K.W."/>
            <person name="Cichocki N."/>
            <person name="Veneault-Fourrey C."/>
            <person name="LaButti K."/>
            <person name="Lindquist E.A."/>
            <person name="Lipzen A."/>
            <person name="Lundell T."/>
            <person name="Morin E."/>
            <person name="Murat C."/>
            <person name="Riley R."/>
            <person name="Ohm R."/>
            <person name="Sun H."/>
            <person name="Tunlid A."/>
            <person name="Henrissat B."/>
            <person name="Grigoriev I.V."/>
            <person name="Hibbett D.S."/>
            <person name="Martin F."/>
        </authorList>
    </citation>
    <scope>NUCLEOTIDE SEQUENCE [LARGE SCALE GENOMIC DNA]</scope>
    <source>
        <strain evidence="3">MUT 4182</strain>
    </source>
</reference>
<sequence length="79" mass="8743">MFIRQLRTPLRSFSRASAASTGTQLASLAYRRYLSDEARSIIDKAVKAQPVVLFMKGTPDKPQCGFSRAVIQILDLQGV</sequence>
<dbReference type="GO" id="GO:0005759">
    <property type="term" value="C:mitochondrial matrix"/>
    <property type="evidence" value="ECO:0007669"/>
    <property type="project" value="TreeGrafter"/>
</dbReference>
<dbReference type="InterPro" id="IPR036249">
    <property type="entry name" value="Thioredoxin-like_sf"/>
</dbReference>